<name>A0AAW1JX79_POPJA</name>
<dbReference type="PANTHER" id="PTHR18834:SF2">
    <property type="entry name" value="STEROID RECEPTOR RNA ACTIVATOR 1"/>
    <property type="match status" value="1"/>
</dbReference>
<dbReference type="GO" id="GO:0005634">
    <property type="term" value="C:nucleus"/>
    <property type="evidence" value="ECO:0007669"/>
    <property type="project" value="TreeGrafter"/>
</dbReference>
<gene>
    <name evidence="2" type="ORF">QE152_g26869</name>
</gene>
<sequence length="176" mass="19652">MPPPPISVKKVDPGWNDPPTLNYTALNPPPKSRITNKRVAFPLSSNQSSSLSFGVNQTKCPPNIMLPPPTELIAGSYGNNEVSLEEVLLNVETVLKDVSDSDIVKSKLKVLEVMWKEDKLNNTIQKLVLDMSRYIAEGNMEKANEIQLKLITEELSLCESWLVAFKQMISLENTNK</sequence>
<dbReference type="InterPro" id="IPR040243">
    <property type="entry name" value="Steroid_recept_RNA_1"/>
</dbReference>
<dbReference type="GO" id="GO:0006357">
    <property type="term" value="P:regulation of transcription by RNA polymerase II"/>
    <property type="evidence" value="ECO:0007669"/>
    <property type="project" value="InterPro"/>
</dbReference>
<comment type="caution">
    <text evidence="2">The sequence shown here is derived from an EMBL/GenBank/DDBJ whole genome shotgun (WGS) entry which is preliminary data.</text>
</comment>
<dbReference type="PANTHER" id="PTHR18834">
    <property type="entry name" value="STEROID RECEPTOR RNA ACTIVATOR 1"/>
    <property type="match status" value="1"/>
</dbReference>
<evidence type="ECO:0008006" key="4">
    <source>
        <dbReference type="Google" id="ProtNLM"/>
    </source>
</evidence>
<keyword evidence="3" id="KW-1185">Reference proteome</keyword>
<dbReference type="Gene3D" id="1.20.940.10">
    <property type="entry name" value="Functional domain of the splicing factor Prp18"/>
    <property type="match status" value="1"/>
</dbReference>
<feature type="region of interest" description="Disordered" evidence="1">
    <location>
        <begin position="1"/>
        <end position="20"/>
    </location>
</feature>
<dbReference type="AlphaFoldDB" id="A0AAW1JX79"/>
<protein>
    <recommendedName>
        <fullName evidence="4">Steroid receptor RNA activator 1</fullName>
    </recommendedName>
</protein>
<evidence type="ECO:0000313" key="2">
    <source>
        <dbReference type="EMBL" id="KAK9709035.1"/>
    </source>
</evidence>
<dbReference type="EMBL" id="JASPKY010000318">
    <property type="protein sequence ID" value="KAK9709035.1"/>
    <property type="molecule type" value="Genomic_DNA"/>
</dbReference>
<organism evidence="2 3">
    <name type="scientific">Popillia japonica</name>
    <name type="common">Japanese beetle</name>
    <dbReference type="NCBI Taxonomy" id="7064"/>
    <lineage>
        <taxon>Eukaryota</taxon>
        <taxon>Metazoa</taxon>
        <taxon>Ecdysozoa</taxon>
        <taxon>Arthropoda</taxon>
        <taxon>Hexapoda</taxon>
        <taxon>Insecta</taxon>
        <taxon>Pterygota</taxon>
        <taxon>Neoptera</taxon>
        <taxon>Endopterygota</taxon>
        <taxon>Coleoptera</taxon>
        <taxon>Polyphaga</taxon>
        <taxon>Scarabaeiformia</taxon>
        <taxon>Scarabaeidae</taxon>
        <taxon>Rutelinae</taxon>
        <taxon>Popillia</taxon>
    </lineage>
</organism>
<dbReference type="GO" id="GO:0003713">
    <property type="term" value="F:transcription coactivator activity"/>
    <property type="evidence" value="ECO:0007669"/>
    <property type="project" value="InterPro"/>
</dbReference>
<proteinExistence type="predicted"/>
<evidence type="ECO:0000313" key="3">
    <source>
        <dbReference type="Proteomes" id="UP001458880"/>
    </source>
</evidence>
<reference evidence="2 3" key="1">
    <citation type="journal article" date="2024" name="BMC Genomics">
        <title>De novo assembly and annotation of Popillia japonica's genome with initial clues to its potential as an invasive pest.</title>
        <authorList>
            <person name="Cucini C."/>
            <person name="Boschi S."/>
            <person name="Funari R."/>
            <person name="Cardaioli E."/>
            <person name="Iannotti N."/>
            <person name="Marturano G."/>
            <person name="Paoli F."/>
            <person name="Bruttini M."/>
            <person name="Carapelli A."/>
            <person name="Frati F."/>
            <person name="Nardi F."/>
        </authorList>
    </citation>
    <scope>NUCLEOTIDE SEQUENCE [LARGE SCALE GENOMIC DNA]</scope>
    <source>
        <strain evidence="2">DMR45628</strain>
    </source>
</reference>
<dbReference type="Proteomes" id="UP001458880">
    <property type="component" value="Unassembled WGS sequence"/>
</dbReference>
<evidence type="ECO:0000256" key="1">
    <source>
        <dbReference type="SAM" id="MobiDB-lite"/>
    </source>
</evidence>
<accession>A0AAW1JX79</accession>